<dbReference type="EMBL" id="LT838813">
    <property type="protein sequence ID" value="SMD43304.1"/>
    <property type="molecule type" value="Genomic_DNA"/>
</dbReference>
<feature type="signal peptide" evidence="1">
    <location>
        <begin position="1"/>
        <end position="22"/>
    </location>
</feature>
<evidence type="ECO:0000256" key="1">
    <source>
        <dbReference type="SAM" id="SignalP"/>
    </source>
</evidence>
<gene>
    <name evidence="3" type="ORF">SAMN00777080_1893</name>
</gene>
<dbReference type="InterPro" id="IPR051918">
    <property type="entry name" value="STPP_CPPED1"/>
</dbReference>
<sequence>MKRRRLLSLCLSFLLLGFTVSAQDKTYVAPNLESENAWTLVLFPDTQTYVKFKRNQPIVDLMVNWVDEHISPLNIKLVLHVGDLVEHNGLVNPDGIVGNQTGTQQWEAISRSLSTLDTKVPVIATTGNHDFGIANIENRQTFYNKYFPIEKNHHNQRMIREVAIGDDGMPGLTNALYEFIAPDERKFLILVLEFAPRESNLQWAIRMVNQEKYLNHTVILLTHSYLESDNKHIETENYPITDRNYGKAIWEKLVKPSKNIQMVFSGHIGVPDQKSGHVGFRTDTNAGGKKVHQMTFNAQAIGGGWHGNGGDGWLRLLEFQGNRVLVRTFSPLFAISPSTRHLAWGTEAYQSFIFDLD</sequence>
<dbReference type="InterPro" id="IPR004843">
    <property type="entry name" value="Calcineurin-like_PHP"/>
</dbReference>
<dbReference type="PANTHER" id="PTHR43143">
    <property type="entry name" value="METALLOPHOSPHOESTERASE, CALCINEURIN SUPERFAMILY"/>
    <property type="match status" value="1"/>
</dbReference>
<keyword evidence="4" id="KW-1185">Reference proteome</keyword>
<dbReference type="Proteomes" id="UP000192333">
    <property type="component" value="Chromosome I"/>
</dbReference>
<keyword evidence="1" id="KW-0732">Signal</keyword>
<evidence type="ECO:0000313" key="3">
    <source>
        <dbReference type="EMBL" id="SMD43304.1"/>
    </source>
</evidence>
<name>A0A1W2H3E6_9BACT</name>
<dbReference type="GO" id="GO:0016787">
    <property type="term" value="F:hydrolase activity"/>
    <property type="evidence" value="ECO:0007669"/>
    <property type="project" value="InterPro"/>
</dbReference>
<dbReference type="InterPro" id="IPR029052">
    <property type="entry name" value="Metallo-depent_PP-like"/>
</dbReference>
<proteinExistence type="predicted"/>
<feature type="domain" description="Calcineurin-like phosphoesterase" evidence="2">
    <location>
        <begin position="63"/>
        <end position="269"/>
    </location>
</feature>
<dbReference type="Gene3D" id="3.60.21.10">
    <property type="match status" value="1"/>
</dbReference>
<dbReference type="RefSeq" id="WP_084120041.1">
    <property type="nucleotide sequence ID" value="NZ_LT838813.1"/>
</dbReference>
<evidence type="ECO:0000313" key="4">
    <source>
        <dbReference type="Proteomes" id="UP000192333"/>
    </source>
</evidence>
<dbReference type="SUPFAM" id="SSF56300">
    <property type="entry name" value="Metallo-dependent phosphatases"/>
    <property type="match status" value="1"/>
</dbReference>
<dbReference type="AlphaFoldDB" id="A0A1W2H3E6"/>
<feature type="chain" id="PRO_5012031938" evidence="1">
    <location>
        <begin position="23"/>
        <end position="357"/>
    </location>
</feature>
<dbReference type="Pfam" id="PF00149">
    <property type="entry name" value="Metallophos"/>
    <property type="match status" value="1"/>
</dbReference>
<accession>A0A1W2H3E6</accession>
<dbReference type="STRING" id="758820.SAMN00777080_1893"/>
<dbReference type="OrthoDB" id="9772095at2"/>
<protein>
    <submittedName>
        <fullName evidence="3">3',5'-cyclic AMP phosphodiesterase CpdA</fullName>
    </submittedName>
</protein>
<reference evidence="4" key="1">
    <citation type="submission" date="2017-04" db="EMBL/GenBank/DDBJ databases">
        <authorList>
            <person name="Varghese N."/>
            <person name="Submissions S."/>
        </authorList>
    </citation>
    <scope>NUCLEOTIDE SEQUENCE [LARGE SCALE GENOMIC DNA]</scope>
    <source>
        <strain evidence="4">DSM 16537</strain>
    </source>
</reference>
<dbReference type="PANTHER" id="PTHR43143:SF5">
    <property type="entry name" value="SECRETED PROTEIN"/>
    <property type="match status" value="1"/>
</dbReference>
<organism evidence="3 4">
    <name type="scientific">Aquiflexum balticum DSM 16537</name>
    <dbReference type="NCBI Taxonomy" id="758820"/>
    <lineage>
        <taxon>Bacteria</taxon>
        <taxon>Pseudomonadati</taxon>
        <taxon>Bacteroidota</taxon>
        <taxon>Cytophagia</taxon>
        <taxon>Cytophagales</taxon>
        <taxon>Cyclobacteriaceae</taxon>
        <taxon>Aquiflexum</taxon>
    </lineage>
</organism>
<evidence type="ECO:0000259" key="2">
    <source>
        <dbReference type="Pfam" id="PF00149"/>
    </source>
</evidence>